<keyword evidence="1" id="KW-0812">Transmembrane</keyword>
<feature type="transmembrane region" description="Helical" evidence="1">
    <location>
        <begin position="169"/>
        <end position="188"/>
    </location>
</feature>
<dbReference type="RefSeq" id="WP_266129328.1">
    <property type="nucleotide sequence ID" value="NZ_JAPKMY010000002.1"/>
</dbReference>
<keyword evidence="1" id="KW-1133">Transmembrane helix</keyword>
<reference evidence="2" key="1">
    <citation type="submission" date="2022-11" db="EMBL/GenBank/DDBJ databases">
        <title>Biodiversity and phylogenetic relationships of bacteria.</title>
        <authorList>
            <person name="Machado R.A.R."/>
            <person name="Bhat A."/>
            <person name="Loulou A."/>
            <person name="Kallel S."/>
        </authorList>
    </citation>
    <scope>NUCLEOTIDE SEQUENCE</scope>
    <source>
        <strain evidence="2">A-IN1</strain>
    </source>
</reference>
<feature type="transmembrane region" description="Helical" evidence="1">
    <location>
        <begin position="200"/>
        <end position="222"/>
    </location>
</feature>
<dbReference type="EMBL" id="JAPKMY010000002">
    <property type="protein sequence ID" value="MCX5466872.1"/>
    <property type="molecule type" value="Genomic_DNA"/>
</dbReference>
<comment type="caution">
    <text evidence="2">The sequence shown here is derived from an EMBL/GenBank/DDBJ whole genome shotgun (WGS) entry which is preliminary data.</text>
</comment>
<name>A0A9X3DSA1_9GAMM</name>
<gene>
    <name evidence="2" type="ORF">OSH00_03855</name>
</gene>
<feature type="transmembrane region" description="Helical" evidence="1">
    <location>
        <begin position="242"/>
        <end position="262"/>
    </location>
</feature>
<evidence type="ECO:0000256" key="1">
    <source>
        <dbReference type="SAM" id="Phobius"/>
    </source>
</evidence>
<organism evidence="2 3">
    <name type="scientific">Acinetobacter nematophilus</name>
    <dbReference type="NCBI Taxonomy" id="2994642"/>
    <lineage>
        <taxon>Bacteria</taxon>
        <taxon>Pseudomonadati</taxon>
        <taxon>Pseudomonadota</taxon>
        <taxon>Gammaproteobacteria</taxon>
        <taxon>Moraxellales</taxon>
        <taxon>Moraxellaceae</taxon>
        <taxon>Acinetobacter</taxon>
    </lineage>
</organism>
<accession>A0A9X3DSA1</accession>
<keyword evidence="1" id="KW-0472">Membrane</keyword>
<evidence type="ECO:0000313" key="2">
    <source>
        <dbReference type="EMBL" id="MCX5466872.1"/>
    </source>
</evidence>
<dbReference type="Proteomes" id="UP001146019">
    <property type="component" value="Unassembled WGS sequence"/>
</dbReference>
<protein>
    <submittedName>
        <fullName evidence="2">Uncharacterized protein</fullName>
    </submittedName>
</protein>
<dbReference type="AlphaFoldDB" id="A0A9X3DSA1"/>
<sequence length="268" mass="30916">MNRENLKTNLLTSKNELKSWLSEISQLDGKCCYVSKKSEFRARLLLIIDIREPYGKKIKKIFDEKLWEKDGNIFEIKSDGLIELQDAFSEVNYIDQAESSTKFDLKDEFLKFVVNQSTLIAILIACILFSKFIIAINKSIFLLDIFLIISYLITLMIAMYAVDNGTKKIAIIFSIFFIIILFFAVYYFRNYLITLEFIGIVNLTNLCLMIIFNLSLVGSSFFSLIHSANTMIKNHRKVPRRVFFIIGTMIYGIITIGFIQGAKTISFT</sequence>
<keyword evidence="3" id="KW-1185">Reference proteome</keyword>
<proteinExistence type="predicted"/>
<feature type="transmembrane region" description="Helical" evidence="1">
    <location>
        <begin position="140"/>
        <end position="162"/>
    </location>
</feature>
<feature type="transmembrane region" description="Helical" evidence="1">
    <location>
        <begin position="112"/>
        <end position="134"/>
    </location>
</feature>
<evidence type="ECO:0000313" key="3">
    <source>
        <dbReference type="Proteomes" id="UP001146019"/>
    </source>
</evidence>